<dbReference type="RefSeq" id="WP_379902226.1">
    <property type="nucleotide sequence ID" value="NZ_JBHRTR010000028.1"/>
</dbReference>
<organism evidence="2 3">
    <name type="scientific">Marinibaculum pumilum</name>
    <dbReference type="NCBI Taxonomy" id="1766165"/>
    <lineage>
        <taxon>Bacteria</taxon>
        <taxon>Pseudomonadati</taxon>
        <taxon>Pseudomonadota</taxon>
        <taxon>Alphaproteobacteria</taxon>
        <taxon>Rhodospirillales</taxon>
        <taxon>Rhodospirillaceae</taxon>
        <taxon>Marinibaculum</taxon>
    </lineage>
</organism>
<evidence type="ECO:0000313" key="3">
    <source>
        <dbReference type="Proteomes" id="UP001595528"/>
    </source>
</evidence>
<comment type="caution">
    <text evidence="2">The sequence shown here is derived from an EMBL/GenBank/DDBJ whole genome shotgun (WGS) entry which is preliminary data.</text>
</comment>
<protein>
    <submittedName>
        <fullName evidence="2">Uncharacterized protein</fullName>
    </submittedName>
</protein>
<feature type="region of interest" description="Disordered" evidence="1">
    <location>
        <begin position="1"/>
        <end position="102"/>
    </location>
</feature>
<dbReference type="EMBL" id="JBHRTR010000028">
    <property type="protein sequence ID" value="MFC3228784.1"/>
    <property type="molecule type" value="Genomic_DNA"/>
</dbReference>
<feature type="compositionally biased region" description="Basic and acidic residues" evidence="1">
    <location>
        <begin position="48"/>
        <end position="61"/>
    </location>
</feature>
<dbReference type="Proteomes" id="UP001595528">
    <property type="component" value="Unassembled WGS sequence"/>
</dbReference>
<feature type="region of interest" description="Disordered" evidence="1">
    <location>
        <begin position="309"/>
        <end position="368"/>
    </location>
</feature>
<keyword evidence="3" id="KW-1185">Reference proteome</keyword>
<accession>A0ABV7L2K3</accession>
<feature type="compositionally biased region" description="Low complexity" evidence="1">
    <location>
        <begin position="359"/>
        <end position="368"/>
    </location>
</feature>
<name>A0ABV7L2K3_9PROT</name>
<proteinExistence type="predicted"/>
<sequence length="368" mass="39334">MTEVNEDAGTPTPEPAPAEDDDFASALAEALEGAEALDAPDDGAEGAGRTRDERGRFTKAEADDEGDSDGADDGADEDDEDSPDQDQTEKGEEPAVTPAPAHWSAEDKAWFETLNAQQRDGVLGRIKSIEAGFTPKLQEAAAANEFKRAFDNVVNPFLPMIEAEGGNPIAAVASLLQTAAVLRQGTPQQKAQLLGQVAQQFGISIDDIDEAPPVQRPDPVVAQLQQQVQQLRSGLSGFVQSQQQRERESIGKAWADFAASNDFAADLEADMARLIQSGAATGSTHAETLSNAYRMALATRDDLQQQVNAKREAERRKAEEAKAREAAEKARKAKGVPLKTGGKPDRPKSDRSLEEELAEQLANAAGYS</sequence>
<feature type="compositionally biased region" description="Low complexity" evidence="1">
    <location>
        <begin position="24"/>
        <end position="37"/>
    </location>
</feature>
<evidence type="ECO:0000256" key="1">
    <source>
        <dbReference type="SAM" id="MobiDB-lite"/>
    </source>
</evidence>
<feature type="compositionally biased region" description="Basic and acidic residues" evidence="1">
    <location>
        <begin position="309"/>
        <end position="330"/>
    </location>
</feature>
<reference evidence="3" key="1">
    <citation type="journal article" date="2019" name="Int. J. Syst. Evol. Microbiol.">
        <title>The Global Catalogue of Microorganisms (GCM) 10K type strain sequencing project: providing services to taxonomists for standard genome sequencing and annotation.</title>
        <authorList>
            <consortium name="The Broad Institute Genomics Platform"/>
            <consortium name="The Broad Institute Genome Sequencing Center for Infectious Disease"/>
            <person name="Wu L."/>
            <person name="Ma J."/>
        </authorList>
    </citation>
    <scope>NUCLEOTIDE SEQUENCE [LARGE SCALE GENOMIC DNA]</scope>
    <source>
        <strain evidence="3">KCTC 42964</strain>
    </source>
</reference>
<feature type="compositionally biased region" description="Basic and acidic residues" evidence="1">
    <location>
        <begin position="342"/>
        <end position="354"/>
    </location>
</feature>
<gene>
    <name evidence="2" type="ORF">ACFOGJ_16185</name>
</gene>
<evidence type="ECO:0000313" key="2">
    <source>
        <dbReference type="EMBL" id="MFC3228784.1"/>
    </source>
</evidence>
<feature type="compositionally biased region" description="Acidic residues" evidence="1">
    <location>
        <begin position="62"/>
        <end position="86"/>
    </location>
</feature>